<sequence length="154" mass="17743">MVKTIEVEDGTYESLIMVLDEMSAKYGKRLTFDEVIRILIDIWLKSGKKVELRIPTDNVATKDEGGVGGEGGVGPFIAGLYSSILRNAEAAEEILREEGDRLTPEQKAYYMHMIREGEKARKFLEKYGIPYKPLKQVLKEWREEKERRESMKKN</sequence>
<evidence type="ECO:0000313" key="1">
    <source>
        <dbReference type="EMBL" id="HGM59437.1"/>
    </source>
</evidence>
<proteinExistence type="predicted"/>
<dbReference type="EMBL" id="DTBJ01000064">
    <property type="protein sequence ID" value="HGM59437.1"/>
    <property type="molecule type" value="Genomic_DNA"/>
</dbReference>
<protein>
    <submittedName>
        <fullName evidence="1">Uncharacterized protein</fullName>
    </submittedName>
</protein>
<gene>
    <name evidence="1" type="ORF">ENU14_07685</name>
</gene>
<organism evidence="1">
    <name type="scientific">Staphylothermus marinus</name>
    <dbReference type="NCBI Taxonomy" id="2280"/>
    <lineage>
        <taxon>Archaea</taxon>
        <taxon>Thermoproteota</taxon>
        <taxon>Thermoprotei</taxon>
        <taxon>Desulfurococcales</taxon>
        <taxon>Desulfurococcaceae</taxon>
        <taxon>Staphylothermus</taxon>
    </lineage>
</organism>
<accession>A0A7C4DBX5</accession>
<dbReference type="AlphaFoldDB" id="A0A7C4DBX5"/>
<name>A0A7C4DBX5_STAMA</name>
<reference evidence="1" key="1">
    <citation type="journal article" date="2020" name="mSystems">
        <title>Genome- and Community-Level Interaction Insights into Carbon Utilization and Element Cycling Functions of Hydrothermarchaeota in Hydrothermal Sediment.</title>
        <authorList>
            <person name="Zhou Z."/>
            <person name="Liu Y."/>
            <person name="Xu W."/>
            <person name="Pan J."/>
            <person name="Luo Z.H."/>
            <person name="Li M."/>
        </authorList>
    </citation>
    <scope>NUCLEOTIDE SEQUENCE [LARGE SCALE GENOMIC DNA]</scope>
    <source>
        <strain evidence="1">SpSt-642</strain>
    </source>
</reference>
<comment type="caution">
    <text evidence="1">The sequence shown here is derived from an EMBL/GenBank/DDBJ whole genome shotgun (WGS) entry which is preliminary data.</text>
</comment>